<dbReference type="Gene3D" id="2.130.10.10">
    <property type="entry name" value="YVTN repeat-like/Quinoprotein amine dehydrogenase"/>
    <property type="match status" value="2"/>
</dbReference>
<dbReference type="Proteomes" id="UP000254866">
    <property type="component" value="Unassembled WGS sequence"/>
</dbReference>
<reference evidence="5 6" key="1">
    <citation type="journal article" date="2018" name="IMA Fungus">
        <title>IMA Genome-F 9: Draft genome sequence of Annulohypoxylon stygium, Aspergillus mulundensis, Berkeleyomyces basicola (syn. Thielaviopsis basicola), Ceratocystis smalleyi, two Cercospora beticola strains, Coleophoma cylindrospora, Fusarium fracticaudum, Phialophora cf. hyalina, and Morchella septimelata.</title>
        <authorList>
            <person name="Wingfield B.D."/>
            <person name="Bills G.F."/>
            <person name="Dong Y."/>
            <person name="Huang W."/>
            <person name="Nel W.J."/>
            <person name="Swalarsk-Parry B.S."/>
            <person name="Vaghefi N."/>
            <person name="Wilken P.M."/>
            <person name="An Z."/>
            <person name="de Beer Z.W."/>
            <person name="De Vos L."/>
            <person name="Chen L."/>
            <person name="Duong T.A."/>
            <person name="Gao Y."/>
            <person name="Hammerbacher A."/>
            <person name="Kikkert J.R."/>
            <person name="Li Y."/>
            <person name="Li H."/>
            <person name="Li K."/>
            <person name="Li Q."/>
            <person name="Liu X."/>
            <person name="Ma X."/>
            <person name="Naidoo K."/>
            <person name="Pethybridge S.J."/>
            <person name="Sun J."/>
            <person name="Steenkamp E.T."/>
            <person name="van der Nest M.A."/>
            <person name="van Wyk S."/>
            <person name="Wingfield M.J."/>
            <person name="Xiong C."/>
            <person name="Yue Q."/>
            <person name="Zhang X."/>
        </authorList>
    </citation>
    <scope>NUCLEOTIDE SEQUENCE [LARGE SCALE GENOMIC DNA]</scope>
    <source>
        <strain evidence="5 6">BP 5553</strain>
    </source>
</reference>
<dbReference type="InterPro" id="IPR027417">
    <property type="entry name" value="P-loop_NTPase"/>
</dbReference>
<feature type="domain" description="Nephrocystin 3-like N-terminal" evidence="4">
    <location>
        <begin position="348"/>
        <end position="514"/>
    </location>
</feature>
<evidence type="ECO:0000256" key="1">
    <source>
        <dbReference type="ARBA" id="ARBA00022737"/>
    </source>
</evidence>
<dbReference type="InterPro" id="IPR056884">
    <property type="entry name" value="NPHP3-like_N"/>
</dbReference>
<accession>A0A370T9T1</accession>
<dbReference type="InterPro" id="IPR015943">
    <property type="entry name" value="WD40/YVTN_repeat-like_dom_sf"/>
</dbReference>
<dbReference type="Pfam" id="PF22939">
    <property type="entry name" value="WHD_GPIID"/>
    <property type="match status" value="1"/>
</dbReference>
<sequence>MSVSQREDNELPIPEVVSAHGIPSGSPRFGEGAKNTERLSADPKGPLGLNLLYAPTEPLVDFIFVHGLGGGSRKTWSKTTSVKDFWPREWLPRDLAFQNVRIHSFGYDSDWAKGKVNFLNILHFGKSLLGQMSTLPCLRDADTPIVLVGHSMGGLVIKKAYNLARQSAAYESLANRVHSIYFLATPHSGSDSAKLLSDILQFASIPREYVAELKRDSGTIQTISDDFRNYERDLDLWSFYETLPLSMGKIFSRIIVPPDSAVMGFRDEKQMLMNADHRSICKFDSIADPNYQILRNSLETTVIEISKTVRTSQQDLRHSQLKDLESYLGVLDKFDSDLGTAQEARLSGTCEWFSTKNAFLNWKNFGQLAPTVLWIGAKPAAGKSILAGYAFDHLQNEKRNGKENCSFFFFKYGDKSKSRLGACLRSLAFQMACSDFAVRQKLLEMQRDNIKFDRDNERTIWRKLFLSGIFKTTFSSHYWIIDALDECVNPLALFDLMLNNLESSVPLRVLITSRITGDLEESFKSLGPRRYQLQQISTADTLPDIKLLVQSKAKAFRLHNDDDRTALVEKILQKSNGSFLWTILVVNELSKCYSQKDINQVLDDVPSDMKPWYQRTLDTMSQNTHGRKLARAILIWATCATRPMSLMELDIALKLDANETCHGLDQTITALCGQLVAIDRFDRVQMVHETAREFLLDANLNSELAIKPMEAHTRIAKACLIYLTGDKMKPPRTGRCQSSIAIKRGEFSQYACTTFSYHLANADPRSNDLLSHVDKFLKLNVLSWIEIIAQTQDLILFIRVAKHLRSYLNACSAERSPVSSEVSLIRGWTTDLIRITAKFADALVLSPSAIYSLVLPFCPTASSVYKTANNGRRLTIVGLSNSQWDDRISCIEFNQGQTSAVSAGDQFLAVGLTNGTINLYHASSYQEYRSLNHGEAVKFLQFKEKSDLMASCGMKNVRIWDIRRGEIVHSFQAPQRPICLAFDQNLLMAASHQNSLATWDLDNDGARKPDRLWNDSLDQTTTQFRRPPCAISISASHQMLAVAYSGKPILLWDLAGDMFYGNCGRKLSNGKTSTHVISALVFNPNVNIGLLAASYLDGQLAILDPFNDQEQCSFRADCHTLAASSDGRLLAGGAGSGIIQVYEFDTLRLLYRVKSSNFYIKQLAFSPDGLHFTDIRGSQCNVWEPAVLLRDIASDDSSEDSSTSVVEAILSDSKVRISAMILHQDLEVAFCGKEDGSVSVYNVRSGVQMGTLYRHKSLVHILIWLPSTGVVMSVDTSNTIFAWKLQQGKPPSWKIDTQLFQCRLDCGSTIIQVLPGEAAGKFILSTRESDHFWSITGHEERVRGHSEKPRIRKWIQHLQSPLQIICIDGAYAKIYLWDDWSEVACVCLDIDVEGLQLKSIFPFIMERKPQILLEMSELNGSANRRELYSVDVALFDIDISNNTKQNQKNDSTNTREVTASLQSPIPPALLSPRLRSQIDFLADYVSHVIGISENGKLVFLDTHSWVCSASLKSTFGRSVSYSRHFFVPYDWFSGTRNIICGLARRDVIFARNDDVAIIKGGLEYVEKWALRSIFSTSTSENVDKLRPDLPLRAAPDISHAHLSLRNPRKYQAASHSYKASICIRRRDSLNERSGEAQFSIPIKTRRPAVKIFHELDPMSKSRNNATGAGPGANTQDKVDISVVDSVLCTELKNELGREKTSLSMCEMFSEGN</sequence>
<dbReference type="SUPFAM" id="SSF50998">
    <property type="entry name" value="Quinoprotein alcohol dehydrogenase-like"/>
    <property type="match status" value="1"/>
</dbReference>
<dbReference type="InterPro" id="IPR001680">
    <property type="entry name" value="WD40_rpt"/>
</dbReference>
<evidence type="ECO:0000259" key="4">
    <source>
        <dbReference type="Pfam" id="PF24883"/>
    </source>
</evidence>
<dbReference type="OrthoDB" id="194358at2759"/>
<dbReference type="InterPro" id="IPR054471">
    <property type="entry name" value="GPIID_WHD"/>
</dbReference>
<comment type="caution">
    <text evidence="5">The sequence shown here is derived from an EMBL/GenBank/DDBJ whole genome shotgun (WGS) entry which is preliminary data.</text>
</comment>
<gene>
    <name evidence="5" type="ORF">BP5553_10302</name>
</gene>
<protein>
    <submittedName>
        <fullName evidence="5">Uncharacterized protein</fullName>
    </submittedName>
</protein>
<dbReference type="SUPFAM" id="SSF52540">
    <property type="entry name" value="P-loop containing nucleoside triphosphate hydrolases"/>
    <property type="match status" value="1"/>
</dbReference>
<evidence type="ECO:0000256" key="2">
    <source>
        <dbReference type="SAM" id="MobiDB-lite"/>
    </source>
</evidence>
<dbReference type="InterPro" id="IPR036322">
    <property type="entry name" value="WD40_repeat_dom_sf"/>
</dbReference>
<proteinExistence type="predicted"/>
<dbReference type="RefSeq" id="XP_031864949.1">
    <property type="nucleotide sequence ID" value="XM_032018925.1"/>
</dbReference>
<dbReference type="PANTHER" id="PTHR10039">
    <property type="entry name" value="AMELOGENIN"/>
    <property type="match status" value="1"/>
</dbReference>
<feature type="domain" description="GPI inositol-deacylase winged helix" evidence="3">
    <location>
        <begin position="617"/>
        <end position="707"/>
    </location>
</feature>
<feature type="region of interest" description="Disordered" evidence="2">
    <location>
        <begin position="1656"/>
        <end position="1676"/>
    </location>
</feature>
<dbReference type="SMART" id="SM00320">
    <property type="entry name" value="WD40"/>
    <property type="match status" value="9"/>
</dbReference>
<dbReference type="SUPFAM" id="SSF50978">
    <property type="entry name" value="WD40 repeat-like"/>
    <property type="match status" value="1"/>
</dbReference>
<feature type="region of interest" description="Disordered" evidence="2">
    <location>
        <begin position="1"/>
        <end position="40"/>
    </location>
</feature>
<dbReference type="SUPFAM" id="SSF53474">
    <property type="entry name" value="alpha/beta-Hydrolases"/>
    <property type="match status" value="1"/>
</dbReference>
<evidence type="ECO:0000313" key="6">
    <source>
        <dbReference type="Proteomes" id="UP000254866"/>
    </source>
</evidence>
<evidence type="ECO:0000259" key="3">
    <source>
        <dbReference type="Pfam" id="PF22939"/>
    </source>
</evidence>
<dbReference type="PANTHER" id="PTHR10039:SF16">
    <property type="entry name" value="GPI INOSITOL-DEACYLASE"/>
    <property type="match status" value="1"/>
</dbReference>
<name>A0A370T9T1_9HELO</name>
<dbReference type="Pfam" id="PF24883">
    <property type="entry name" value="NPHP3_N"/>
    <property type="match status" value="1"/>
</dbReference>
<dbReference type="GeneID" id="43603151"/>
<dbReference type="InterPro" id="IPR011047">
    <property type="entry name" value="Quinoprotein_ADH-like_sf"/>
</dbReference>
<organism evidence="5 6">
    <name type="scientific">Venustampulla echinocandica</name>
    <dbReference type="NCBI Taxonomy" id="2656787"/>
    <lineage>
        <taxon>Eukaryota</taxon>
        <taxon>Fungi</taxon>
        <taxon>Dikarya</taxon>
        <taxon>Ascomycota</taxon>
        <taxon>Pezizomycotina</taxon>
        <taxon>Leotiomycetes</taxon>
        <taxon>Helotiales</taxon>
        <taxon>Pleuroascaceae</taxon>
        <taxon>Venustampulla</taxon>
    </lineage>
</organism>
<dbReference type="Gene3D" id="3.40.50.1820">
    <property type="entry name" value="alpha/beta hydrolase"/>
    <property type="match status" value="1"/>
</dbReference>
<keyword evidence="6" id="KW-1185">Reference proteome</keyword>
<dbReference type="InterPro" id="IPR029058">
    <property type="entry name" value="AB_hydrolase_fold"/>
</dbReference>
<dbReference type="EMBL" id="NPIC01000015">
    <property type="protein sequence ID" value="RDL30424.1"/>
    <property type="molecule type" value="Genomic_DNA"/>
</dbReference>
<keyword evidence="1" id="KW-0677">Repeat</keyword>
<evidence type="ECO:0000313" key="5">
    <source>
        <dbReference type="EMBL" id="RDL30424.1"/>
    </source>
</evidence>
<dbReference type="Gene3D" id="3.40.50.300">
    <property type="entry name" value="P-loop containing nucleotide triphosphate hydrolases"/>
    <property type="match status" value="1"/>
</dbReference>